<proteinExistence type="predicted"/>
<keyword evidence="5 7" id="KW-0472">Membrane</keyword>
<feature type="transmembrane region" description="Helical" evidence="7">
    <location>
        <begin position="472"/>
        <end position="494"/>
    </location>
</feature>
<dbReference type="RefSeq" id="WP_011187083.1">
    <property type="nucleotide sequence ID" value="NC_006087.1"/>
</dbReference>
<dbReference type="PANTHER" id="PTHR34820:SF4">
    <property type="entry name" value="INNER MEMBRANE PROTEIN YEBZ"/>
    <property type="match status" value="1"/>
</dbReference>
<dbReference type="STRING" id="281090.Lxx24960"/>
<dbReference type="AlphaFoldDB" id="Q6ABY8"/>
<feature type="region of interest" description="Disordered" evidence="6">
    <location>
        <begin position="648"/>
        <end position="670"/>
    </location>
</feature>
<accession>Q6ABY8</accession>
<evidence type="ECO:0000256" key="1">
    <source>
        <dbReference type="ARBA" id="ARBA00004651"/>
    </source>
</evidence>
<dbReference type="Proteomes" id="UP000001306">
    <property type="component" value="Chromosome"/>
</dbReference>
<keyword evidence="2" id="KW-1003">Cell membrane</keyword>
<sequence>MSCLLRLIGPAALLLAALAAVVAALAFGGGAAAPLLLDPGAVVRWGLPLSTLIVNLSLAGTVGALVLCCFAFSSDRDEYGKALDVAAGCAAVLTVAAAVTGLFTFVSVSTVPRSLNRSFTNGLSLFITSVSLGQAWLGITLIAAATVLCFAVRNQTAVVFVTLLAMAAVVPMAQQGHSAEAAGHDAAVTSFGLHVLFATVWLGGLATLIAIKQTLDGERLLAVLERYSTIALIAFIVVAVSGYVNAELRVGTLAELTTPYGILVLVKVAVLVALGLFGVTQRRLLIDRLRRTGKRGAFWWIVSAELAFMGVASGVAAALARTVTPVPQTRASAPTPAEILTGERLPSELTFGRLFTSWNVDLLWALACAFALFFYLAGVWRLRKRGDRWPVHRTILWTFGIVLLFFVTSGGVNVYEKYIFLVHMSAHMVLTMAVPLLLVPGAPVTLAVRAIKKRTDGSRGGREWTLLAVHSRFAGVIANPLVAAVLFAGSLWAFYYTPIFRWATTDHIGHEWMIVHFLITGYLFVQSLIGIDPVKYRLPYPFRLLLLLATMAFHAFFGLSIMQMNGLLLADWFGAMGRTWGAAPLADQQTGGGIAWSIGEIPTVILAIVVAIQWSRSDDRETKRRDRNADRTGEAELKAYNERLARLHGAALEEPPISRPRSSATRPAGS</sequence>
<feature type="transmembrane region" description="Helical" evidence="7">
    <location>
        <begin position="126"/>
        <end position="150"/>
    </location>
</feature>
<keyword evidence="10" id="KW-1185">Reference proteome</keyword>
<feature type="transmembrane region" description="Helical" evidence="7">
    <location>
        <begin position="544"/>
        <end position="562"/>
    </location>
</feature>
<feature type="transmembrane region" description="Helical" evidence="7">
    <location>
        <begin position="594"/>
        <end position="615"/>
    </location>
</feature>
<keyword evidence="3 7" id="KW-0812">Transmembrane</keyword>
<evidence type="ECO:0000259" key="8">
    <source>
        <dbReference type="Pfam" id="PF05425"/>
    </source>
</evidence>
<evidence type="ECO:0000256" key="7">
    <source>
        <dbReference type="SAM" id="Phobius"/>
    </source>
</evidence>
<dbReference type="InterPro" id="IPR032694">
    <property type="entry name" value="CopC/D"/>
</dbReference>
<keyword evidence="4 7" id="KW-1133">Transmembrane helix</keyword>
<feature type="transmembrane region" description="Helical" evidence="7">
    <location>
        <begin position="223"/>
        <end position="244"/>
    </location>
</feature>
<dbReference type="GO" id="GO:0006825">
    <property type="term" value="P:copper ion transport"/>
    <property type="evidence" value="ECO:0007669"/>
    <property type="project" value="InterPro"/>
</dbReference>
<feature type="transmembrane region" description="Helical" evidence="7">
    <location>
        <begin position="157"/>
        <end position="174"/>
    </location>
</feature>
<reference evidence="9 10" key="1">
    <citation type="journal article" date="2004" name="Mol. Plant Microbe Interact.">
        <title>The genome sequence of the Gram-positive sugarcane pathogen Leifsonia xyli subsp. xyli.</title>
        <authorList>
            <person name="Monteiro-Vitorello C.B."/>
            <person name="Camargo L.E.A."/>
            <person name="Van Sluys M.A."/>
            <person name="Kitajima J.P."/>
            <person name="Truffi D."/>
            <person name="do Amaral A.M."/>
            <person name="Harakava R."/>
            <person name="de Oliveira J.C.F."/>
            <person name="Wood D."/>
            <person name="de Oliveira M.C."/>
            <person name="Miyaki C.Y."/>
            <person name="Takita M.A."/>
            <person name="da Silva A.C.R."/>
            <person name="Furlan L.R."/>
            <person name="Carraro D.M."/>
            <person name="Camarotte G."/>
            <person name="Almeida N.F. Jr."/>
            <person name="Carrer H."/>
            <person name="Coutinho L.L."/>
            <person name="El-Dorry H.A."/>
            <person name="Ferro M.I.T."/>
            <person name="Gagliardi P.R."/>
            <person name="Giglioti E."/>
            <person name="Goldman M.H.S."/>
            <person name="Goldman G.H."/>
            <person name="Kimura E.T."/>
            <person name="Ferro E.S."/>
            <person name="Kuramae E.E."/>
            <person name="Lemos E.G.M."/>
            <person name="Lemos M.V.F."/>
            <person name="Mauro S.M.Z."/>
            <person name="Machado M.A."/>
            <person name="Marino C.L."/>
            <person name="Menck C.F."/>
            <person name="Nunes L.R."/>
            <person name="Oliveira R.C."/>
            <person name="Pereira G.G."/>
            <person name="Siqueira W."/>
            <person name="de Souza A.A."/>
            <person name="Tsai S.M."/>
            <person name="Zanca A.S."/>
            <person name="Simpson A.J.G."/>
            <person name="Brumbley S.M."/>
            <person name="Setubal J.C."/>
        </authorList>
    </citation>
    <scope>NUCLEOTIDE SEQUENCE [LARGE SCALE GENOMIC DNA]</scope>
    <source>
        <strain evidence="9 10">CTCB07</strain>
    </source>
</reference>
<dbReference type="InterPro" id="IPR019108">
    <property type="entry name" value="Caa3_assmbl_CtaG-rel"/>
</dbReference>
<dbReference type="PANTHER" id="PTHR34820">
    <property type="entry name" value="INNER MEMBRANE PROTEIN YEBZ"/>
    <property type="match status" value="1"/>
</dbReference>
<feature type="transmembrane region" description="Helical" evidence="7">
    <location>
        <begin position="362"/>
        <end position="382"/>
    </location>
</feature>
<evidence type="ECO:0000256" key="6">
    <source>
        <dbReference type="SAM" id="MobiDB-lite"/>
    </source>
</evidence>
<evidence type="ECO:0000313" key="10">
    <source>
        <dbReference type="Proteomes" id="UP000001306"/>
    </source>
</evidence>
<comment type="subcellular location">
    <subcellularLocation>
        <location evidence="1">Cell membrane</location>
        <topology evidence="1">Multi-pass membrane protein</topology>
    </subcellularLocation>
</comment>
<feature type="transmembrane region" description="Helical" evidence="7">
    <location>
        <begin position="52"/>
        <end position="73"/>
    </location>
</feature>
<feature type="transmembrane region" description="Helical" evidence="7">
    <location>
        <begin position="85"/>
        <end position="106"/>
    </location>
</feature>
<feature type="transmembrane region" description="Helical" evidence="7">
    <location>
        <begin position="394"/>
        <end position="415"/>
    </location>
</feature>
<feature type="transmembrane region" description="Helical" evidence="7">
    <location>
        <begin position="514"/>
        <end position="532"/>
    </location>
</feature>
<dbReference type="eggNOG" id="COG1276">
    <property type="taxonomic scope" value="Bacteria"/>
</dbReference>
<evidence type="ECO:0000256" key="3">
    <source>
        <dbReference type="ARBA" id="ARBA00022692"/>
    </source>
</evidence>
<evidence type="ECO:0000256" key="4">
    <source>
        <dbReference type="ARBA" id="ARBA00022989"/>
    </source>
</evidence>
<dbReference type="HOGENOM" id="CLU_016803_0_0_11"/>
<dbReference type="EMBL" id="AE016822">
    <property type="protein sequence ID" value="AAT90104.1"/>
    <property type="molecule type" value="Genomic_DNA"/>
</dbReference>
<dbReference type="eggNOG" id="COG3336">
    <property type="taxonomic scope" value="Bacteria"/>
</dbReference>
<evidence type="ECO:0000256" key="5">
    <source>
        <dbReference type="ARBA" id="ARBA00023136"/>
    </source>
</evidence>
<feature type="transmembrane region" description="Helical" evidence="7">
    <location>
        <begin position="186"/>
        <end position="211"/>
    </location>
</feature>
<dbReference type="InterPro" id="IPR008457">
    <property type="entry name" value="Cu-R_CopD_dom"/>
</dbReference>
<evidence type="ECO:0000313" key="9">
    <source>
        <dbReference type="EMBL" id="AAT90104.1"/>
    </source>
</evidence>
<feature type="compositionally biased region" description="Polar residues" evidence="6">
    <location>
        <begin position="660"/>
        <end position="670"/>
    </location>
</feature>
<dbReference type="GO" id="GO:0005886">
    <property type="term" value="C:plasma membrane"/>
    <property type="evidence" value="ECO:0007669"/>
    <property type="project" value="UniProtKB-SubCell"/>
</dbReference>
<feature type="transmembrane region" description="Helical" evidence="7">
    <location>
        <begin position="298"/>
        <end position="320"/>
    </location>
</feature>
<feature type="domain" description="Copper resistance protein D" evidence="8">
    <location>
        <begin position="222"/>
        <end position="319"/>
    </location>
</feature>
<protein>
    <recommendedName>
        <fullName evidence="8">Copper resistance protein D domain-containing protein</fullName>
    </recommendedName>
</protein>
<organism evidence="9 10">
    <name type="scientific">Leifsonia xyli subsp. xyli (strain CTCB07)</name>
    <dbReference type="NCBI Taxonomy" id="281090"/>
    <lineage>
        <taxon>Bacteria</taxon>
        <taxon>Bacillati</taxon>
        <taxon>Actinomycetota</taxon>
        <taxon>Actinomycetes</taxon>
        <taxon>Micrococcales</taxon>
        <taxon>Microbacteriaceae</taxon>
        <taxon>Leifsonia</taxon>
    </lineage>
</organism>
<dbReference type="Pfam" id="PF09678">
    <property type="entry name" value="Caa3_CtaG"/>
    <property type="match status" value="1"/>
</dbReference>
<dbReference type="Pfam" id="PF05425">
    <property type="entry name" value="CopD"/>
    <property type="match status" value="1"/>
</dbReference>
<feature type="transmembrane region" description="Helical" evidence="7">
    <location>
        <begin position="427"/>
        <end position="451"/>
    </location>
</feature>
<gene>
    <name evidence="9" type="ordered locus">Lxx24960</name>
</gene>
<evidence type="ECO:0000256" key="2">
    <source>
        <dbReference type="ARBA" id="ARBA00022475"/>
    </source>
</evidence>
<name>Q6ABY8_LEIXX</name>
<feature type="transmembrane region" description="Helical" evidence="7">
    <location>
        <begin position="256"/>
        <end position="277"/>
    </location>
</feature>
<dbReference type="KEGG" id="lxx:Lxx24960"/>